<accession>A0A0W0YQF8</accession>
<evidence type="ECO:0000256" key="1">
    <source>
        <dbReference type="SAM" id="Coils"/>
    </source>
</evidence>
<feature type="compositionally biased region" description="Polar residues" evidence="2">
    <location>
        <begin position="48"/>
        <end position="59"/>
    </location>
</feature>
<keyword evidence="4" id="KW-1185">Reference proteome</keyword>
<protein>
    <submittedName>
        <fullName evidence="3">Coiled-coil protein</fullName>
    </submittedName>
</protein>
<name>A0A0W0YQF8_9GAMM</name>
<dbReference type="RefSeq" id="WP_018577681.1">
    <property type="nucleotide sequence ID" value="NZ_KB892405.1"/>
</dbReference>
<proteinExistence type="predicted"/>
<dbReference type="EMBL" id="LNYW01000050">
    <property type="protein sequence ID" value="KTD59120.1"/>
    <property type="molecule type" value="Genomic_DNA"/>
</dbReference>
<comment type="caution">
    <text evidence="3">The sequence shown here is derived from an EMBL/GenBank/DDBJ whole genome shotgun (WGS) entry which is preliminary data.</text>
</comment>
<gene>
    <name evidence="3" type="ORF">Lsha_2000</name>
</gene>
<dbReference type="eggNOG" id="ENOG5031EDX">
    <property type="taxonomic scope" value="Bacteria"/>
</dbReference>
<dbReference type="STRING" id="1122169.Lsha_2000"/>
<feature type="region of interest" description="Disordered" evidence="2">
    <location>
        <begin position="1"/>
        <end position="59"/>
    </location>
</feature>
<evidence type="ECO:0000313" key="3">
    <source>
        <dbReference type="EMBL" id="KTD59120.1"/>
    </source>
</evidence>
<dbReference type="AlphaFoldDB" id="A0A0W0YQF8"/>
<dbReference type="PATRIC" id="fig|1122169.6.peg.2284"/>
<evidence type="ECO:0000313" key="4">
    <source>
        <dbReference type="Proteomes" id="UP000054600"/>
    </source>
</evidence>
<dbReference type="OrthoDB" id="5653271at2"/>
<feature type="compositionally biased region" description="Polar residues" evidence="2">
    <location>
        <begin position="10"/>
        <end position="40"/>
    </location>
</feature>
<dbReference type="Proteomes" id="UP000054600">
    <property type="component" value="Unassembled WGS sequence"/>
</dbReference>
<keyword evidence="1" id="KW-0175">Coiled coil</keyword>
<evidence type="ECO:0000256" key="2">
    <source>
        <dbReference type="SAM" id="MobiDB-lite"/>
    </source>
</evidence>
<reference evidence="3 4" key="1">
    <citation type="submission" date="2015-11" db="EMBL/GenBank/DDBJ databases">
        <title>Genomic analysis of 38 Legionella species identifies large and diverse effector repertoires.</title>
        <authorList>
            <person name="Burstein D."/>
            <person name="Amaro F."/>
            <person name="Zusman T."/>
            <person name="Lifshitz Z."/>
            <person name="Cohen O."/>
            <person name="Gilbert J.A."/>
            <person name="Pupko T."/>
            <person name="Shuman H.A."/>
            <person name="Segal G."/>
        </authorList>
    </citation>
    <scope>NUCLEOTIDE SEQUENCE [LARGE SCALE GENOMIC DNA]</scope>
    <source>
        <strain evidence="3 4">ATCC 49655</strain>
    </source>
</reference>
<sequence length="118" mass="13935">MSKSAKKVLNNGTNRPTQPYSNKESQLFFNQKQKSPSAEMQETKENQQPEQPTQEVTLQTTSEFLLAAILQELKTQNMIELLKLKEQEEQKQKELELAEKMQERDKARFEEIRHSMYM</sequence>
<organism evidence="3 4">
    <name type="scientific">Legionella shakespearei DSM 23087</name>
    <dbReference type="NCBI Taxonomy" id="1122169"/>
    <lineage>
        <taxon>Bacteria</taxon>
        <taxon>Pseudomonadati</taxon>
        <taxon>Pseudomonadota</taxon>
        <taxon>Gammaproteobacteria</taxon>
        <taxon>Legionellales</taxon>
        <taxon>Legionellaceae</taxon>
        <taxon>Legionella</taxon>
    </lineage>
</organism>
<feature type="coiled-coil region" evidence="1">
    <location>
        <begin position="70"/>
        <end position="105"/>
    </location>
</feature>